<organism evidence="1 2">
    <name type="scientific">Penicillium brasilianum</name>
    <dbReference type="NCBI Taxonomy" id="104259"/>
    <lineage>
        <taxon>Eukaryota</taxon>
        <taxon>Fungi</taxon>
        <taxon>Dikarya</taxon>
        <taxon>Ascomycota</taxon>
        <taxon>Pezizomycotina</taxon>
        <taxon>Eurotiomycetes</taxon>
        <taxon>Eurotiomycetidae</taxon>
        <taxon>Eurotiales</taxon>
        <taxon>Aspergillaceae</taxon>
        <taxon>Penicillium</taxon>
    </lineage>
</organism>
<gene>
    <name evidence="1" type="ORF">PMG11_07371</name>
</gene>
<evidence type="ECO:0008006" key="3">
    <source>
        <dbReference type="Google" id="ProtNLM"/>
    </source>
</evidence>
<dbReference type="STRING" id="104259.A0A0F7TPN6"/>
<dbReference type="Gene3D" id="3.40.220.10">
    <property type="entry name" value="Leucine Aminopeptidase, subunit E, domain 1"/>
    <property type="match status" value="1"/>
</dbReference>
<dbReference type="Proteomes" id="UP000042958">
    <property type="component" value="Unassembled WGS sequence"/>
</dbReference>
<evidence type="ECO:0000313" key="1">
    <source>
        <dbReference type="EMBL" id="CEJ58723.1"/>
    </source>
</evidence>
<dbReference type="EMBL" id="CDHK01000006">
    <property type="protein sequence ID" value="CEJ58723.1"/>
    <property type="molecule type" value="Genomic_DNA"/>
</dbReference>
<evidence type="ECO:0000313" key="2">
    <source>
        <dbReference type="Proteomes" id="UP000042958"/>
    </source>
</evidence>
<reference evidence="2" key="1">
    <citation type="journal article" date="2015" name="Genome Announc.">
        <title>Draft genome sequence of the fungus Penicillium brasilianum MG11.</title>
        <authorList>
            <person name="Horn F."/>
            <person name="Linde J."/>
            <person name="Mattern D.J."/>
            <person name="Walther G."/>
            <person name="Guthke R."/>
            <person name="Brakhage A.A."/>
            <person name="Valiante V."/>
        </authorList>
    </citation>
    <scope>NUCLEOTIDE SEQUENCE [LARGE SCALE GENOMIC DNA]</scope>
    <source>
        <strain evidence="2">MG11</strain>
    </source>
</reference>
<dbReference type="InterPro" id="IPR043472">
    <property type="entry name" value="Macro_dom-like"/>
</dbReference>
<sequence length="235" mass="27014">MTSNIPEIILLCMDSEFITVFDEALQTYWSDYDPSKVKITKFNERLNSLPPAVKFDLVVSPANSYGRLDGAFDHAISMTFSPRDDYHALTRAAQSVLYQKWRGFAPPGSCSLVEFPENLKRNDRNCSWVAICPTMREPEDVTWDREVVYECVWSLLCQVEGHNRGSVHNRIESLLMTPLATGVGKVSKERWAAQTVLALAHYVDAVERPEKWSHLQWDTIEIIDDEVRETWMPKE</sequence>
<protein>
    <recommendedName>
        <fullName evidence="3">Macro domain-like protein</fullName>
    </recommendedName>
</protein>
<name>A0A0F7TPN6_PENBI</name>
<accession>A0A0F7TPN6</accession>
<dbReference type="AlphaFoldDB" id="A0A0F7TPN6"/>
<dbReference type="SUPFAM" id="SSF52949">
    <property type="entry name" value="Macro domain-like"/>
    <property type="match status" value="1"/>
</dbReference>
<proteinExistence type="predicted"/>
<keyword evidence="2" id="KW-1185">Reference proteome</keyword>
<dbReference type="OrthoDB" id="6082470at2759"/>